<evidence type="ECO:0000256" key="6">
    <source>
        <dbReference type="ARBA" id="ARBA00022840"/>
    </source>
</evidence>
<comment type="subcellular location">
    <subcellularLocation>
        <location evidence="8">Cytoplasm</location>
    </subcellularLocation>
</comment>
<dbReference type="EC" id="6.3.2.1" evidence="8"/>
<dbReference type="GO" id="GO:0004592">
    <property type="term" value="F:pantoate-beta-alanine ligase activity"/>
    <property type="evidence" value="ECO:0007669"/>
    <property type="project" value="UniProtKB-UniRule"/>
</dbReference>
<protein>
    <recommendedName>
        <fullName evidence="8">Pantothenate synthetase</fullName>
        <shortName evidence="8">PS</shortName>
        <ecNumber evidence="8">6.3.2.1</ecNumber>
    </recommendedName>
    <alternativeName>
        <fullName evidence="8">Pantoate--beta-alanine ligase</fullName>
    </alternativeName>
    <alternativeName>
        <fullName evidence="8">Pantoate-activating enzyme</fullName>
    </alternativeName>
</protein>
<dbReference type="InterPro" id="IPR014729">
    <property type="entry name" value="Rossmann-like_a/b/a_fold"/>
</dbReference>
<keyword evidence="3 8" id="KW-0436">Ligase</keyword>
<dbReference type="InterPro" id="IPR042176">
    <property type="entry name" value="Pantoate_ligase_C"/>
</dbReference>
<dbReference type="PANTHER" id="PTHR21299:SF1">
    <property type="entry name" value="PANTOATE--BETA-ALANINE LIGASE"/>
    <property type="match status" value="1"/>
</dbReference>
<keyword evidence="8" id="KW-0963">Cytoplasm</keyword>
<dbReference type="Pfam" id="PF02569">
    <property type="entry name" value="Pantoate_ligase"/>
    <property type="match status" value="1"/>
</dbReference>
<dbReference type="SUPFAM" id="SSF52374">
    <property type="entry name" value="Nucleotidylyl transferase"/>
    <property type="match status" value="1"/>
</dbReference>
<dbReference type="EMBL" id="FZMO01000544">
    <property type="protein sequence ID" value="SNQ51630.1"/>
    <property type="molecule type" value="Genomic_DNA"/>
</dbReference>
<dbReference type="HAMAP" id="MF_00158">
    <property type="entry name" value="PanC"/>
    <property type="match status" value="1"/>
</dbReference>
<evidence type="ECO:0000256" key="4">
    <source>
        <dbReference type="ARBA" id="ARBA00022655"/>
    </source>
</evidence>
<dbReference type="GO" id="GO:0005829">
    <property type="term" value="C:cytosol"/>
    <property type="evidence" value="ECO:0007669"/>
    <property type="project" value="TreeGrafter"/>
</dbReference>
<sequence length="293" mass="32331">MLRVLRTIDDVRQQTREWRDAGSSIGCVMTMGALHGGHLSLVDAARKECEKAILTLFVNPIQFGPDEDFDRYPRTEEADFRALAERSCDAVFAPSTRTIFPAGERSLGDVRTRVVVRRLTEVLCGRHRPGHFDGVTTEVHLMLRLVDCDRTYWGEKDYQQYAVIRAMAEDLALPVGVVPCPTVRDSDGLALSSRNTYLDAAQRAIAPTLYAELRRGARRIAEGGAAIAGPTKTDIAARLLASGFDRVEYVEVHTRELGPVRADTPVADLRVFAAVRLGGARLIDNVAVAEVDR</sequence>
<feature type="binding site" evidence="8">
    <location>
        <begin position="154"/>
        <end position="157"/>
    </location>
    <ligand>
        <name>ATP</name>
        <dbReference type="ChEBI" id="CHEBI:30616"/>
    </ligand>
</feature>
<gene>
    <name evidence="8 9" type="primary">panC</name>
    <name evidence="9" type="ORF">FRACA_770013</name>
</gene>
<keyword evidence="6 8" id="KW-0067">ATP-binding</keyword>
<evidence type="ECO:0000256" key="5">
    <source>
        <dbReference type="ARBA" id="ARBA00022741"/>
    </source>
</evidence>
<feature type="binding site" evidence="8">
    <location>
        <begin position="191"/>
        <end position="194"/>
    </location>
    <ligand>
        <name>ATP</name>
        <dbReference type="ChEBI" id="CHEBI:30616"/>
    </ligand>
</feature>
<keyword evidence="10" id="KW-1185">Reference proteome</keyword>
<dbReference type="CDD" id="cd00560">
    <property type="entry name" value="PanC"/>
    <property type="match status" value="1"/>
</dbReference>
<dbReference type="UniPathway" id="UPA00028">
    <property type="reaction ID" value="UER00005"/>
</dbReference>
<feature type="binding site" evidence="8">
    <location>
        <position position="62"/>
    </location>
    <ligand>
        <name>(R)-pantoate</name>
        <dbReference type="ChEBI" id="CHEBI:15980"/>
    </ligand>
</feature>
<evidence type="ECO:0000256" key="8">
    <source>
        <dbReference type="HAMAP-Rule" id="MF_00158"/>
    </source>
</evidence>
<feature type="binding site" evidence="8">
    <location>
        <begin position="31"/>
        <end position="38"/>
    </location>
    <ligand>
        <name>ATP</name>
        <dbReference type="ChEBI" id="CHEBI:30616"/>
    </ligand>
</feature>
<comment type="function">
    <text evidence="8">Catalyzes the condensation of pantoate with beta-alanine in an ATP-dependent reaction via a pantoyl-adenylate intermediate.</text>
</comment>
<comment type="similarity">
    <text evidence="2 8">Belongs to the pantothenate synthetase family.</text>
</comment>
<evidence type="ECO:0000313" key="10">
    <source>
        <dbReference type="Proteomes" id="UP000234331"/>
    </source>
</evidence>
<dbReference type="GO" id="GO:0015940">
    <property type="term" value="P:pantothenate biosynthetic process"/>
    <property type="evidence" value="ECO:0007669"/>
    <property type="project" value="UniProtKB-UniRule"/>
</dbReference>
<evidence type="ECO:0000256" key="3">
    <source>
        <dbReference type="ARBA" id="ARBA00022598"/>
    </source>
</evidence>
<dbReference type="Gene3D" id="3.30.1300.10">
    <property type="entry name" value="Pantoate-beta-alanine ligase, C-terminal domain"/>
    <property type="match status" value="1"/>
</dbReference>
<comment type="catalytic activity">
    <reaction evidence="7 8">
        <text>(R)-pantoate + beta-alanine + ATP = (R)-pantothenate + AMP + diphosphate + H(+)</text>
        <dbReference type="Rhea" id="RHEA:10912"/>
        <dbReference type="ChEBI" id="CHEBI:15378"/>
        <dbReference type="ChEBI" id="CHEBI:15980"/>
        <dbReference type="ChEBI" id="CHEBI:29032"/>
        <dbReference type="ChEBI" id="CHEBI:30616"/>
        <dbReference type="ChEBI" id="CHEBI:33019"/>
        <dbReference type="ChEBI" id="CHEBI:57966"/>
        <dbReference type="ChEBI" id="CHEBI:456215"/>
        <dbReference type="EC" id="6.3.2.1"/>
    </reaction>
</comment>
<comment type="subunit">
    <text evidence="8">Homodimer.</text>
</comment>
<reference evidence="9 10" key="1">
    <citation type="submission" date="2017-06" db="EMBL/GenBank/DDBJ databases">
        <authorList>
            <person name="Kim H.J."/>
            <person name="Triplett B.A."/>
        </authorList>
    </citation>
    <scope>NUCLEOTIDE SEQUENCE [LARGE SCALE GENOMIC DNA]</scope>
    <source>
        <strain evidence="9">FRACA_ARgP5</strain>
    </source>
</reference>
<dbReference type="GO" id="GO:0005524">
    <property type="term" value="F:ATP binding"/>
    <property type="evidence" value="ECO:0007669"/>
    <property type="project" value="UniProtKB-KW"/>
</dbReference>
<comment type="miscellaneous">
    <text evidence="8">The reaction proceeds by a bi uni uni bi ping pong mechanism.</text>
</comment>
<evidence type="ECO:0000256" key="1">
    <source>
        <dbReference type="ARBA" id="ARBA00004990"/>
    </source>
</evidence>
<dbReference type="Gene3D" id="3.40.50.620">
    <property type="entry name" value="HUPs"/>
    <property type="match status" value="1"/>
</dbReference>
<accession>A0A2I2L142</accession>
<evidence type="ECO:0000313" key="9">
    <source>
        <dbReference type="EMBL" id="SNQ51630.1"/>
    </source>
</evidence>
<proteinExistence type="inferred from homology"/>
<comment type="pathway">
    <text evidence="1 8">Cofactor biosynthesis; (R)-pantothenate biosynthesis; (R)-pantothenate from (R)-pantoate and beta-alanine: step 1/1.</text>
</comment>
<feature type="binding site" evidence="8">
    <location>
        <position position="62"/>
    </location>
    <ligand>
        <name>beta-alanine</name>
        <dbReference type="ChEBI" id="CHEBI:57966"/>
    </ligand>
</feature>
<feature type="binding site" evidence="8">
    <location>
        <position position="183"/>
    </location>
    <ligand>
        <name>ATP</name>
        <dbReference type="ChEBI" id="CHEBI:30616"/>
    </ligand>
</feature>
<keyword evidence="4 8" id="KW-0566">Pantothenate biosynthesis</keyword>
<dbReference type="Proteomes" id="UP000234331">
    <property type="component" value="Unassembled WGS sequence"/>
</dbReference>
<dbReference type="AlphaFoldDB" id="A0A2I2L142"/>
<organism evidence="9 10">
    <name type="scientific">Frankia canadensis</name>
    <dbReference type="NCBI Taxonomy" id="1836972"/>
    <lineage>
        <taxon>Bacteria</taxon>
        <taxon>Bacillati</taxon>
        <taxon>Actinomycetota</taxon>
        <taxon>Actinomycetes</taxon>
        <taxon>Frankiales</taxon>
        <taxon>Frankiaceae</taxon>
        <taxon>Frankia</taxon>
    </lineage>
</organism>
<name>A0A2I2L142_9ACTN</name>
<feature type="active site" description="Proton donor" evidence="8">
    <location>
        <position position="38"/>
    </location>
</feature>
<dbReference type="NCBIfam" id="TIGR00018">
    <property type="entry name" value="panC"/>
    <property type="match status" value="1"/>
</dbReference>
<dbReference type="PANTHER" id="PTHR21299">
    <property type="entry name" value="CYTIDYLATE KINASE/PANTOATE-BETA-ALANINE LIGASE"/>
    <property type="match status" value="1"/>
</dbReference>
<evidence type="ECO:0000256" key="2">
    <source>
        <dbReference type="ARBA" id="ARBA00009256"/>
    </source>
</evidence>
<keyword evidence="5 8" id="KW-0547">Nucleotide-binding</keyword>
<feature type="binding site" evidence="8">
    <location>
        <position position="160"/>
    </location>
    <ligand>
        <name>(R)-pantoate</name>
        <dbReference type="ChEBI" id="CHEBI:15980"/>
    </ligand>
</feature>
<evidence type="ECO:0000256" key="7">
    <source>
        <dbReference type="ARBA" id="ARBA00048258"/>
    </source>
</evidence>
<dbReference type="InterPro" id="IPR003721">
    <property type="entry name" value="Pantoate_ligase"/>
</dbReference>